<evidence type="ECO:0000313" key="1">
    <source>
        <dbReference type="EMBL" id="KOO09353.1"/>
    </source>
</evidence>
<dbReference type="PATRIC" id="fig|171383.3.peg.628"/>
<gene>
    <name evidence="1" type="ORF">AKJ31_03075</name>
</gene>
<dbReference type="OrthoDB" id="5906376at2"/>
<sequence length="172" mass="19473">MTDTIPHIAKIKNQWLAEQVDVQYPTKESLAGRKLYLAKAEQQHFTTLDTDIQCESNFAQEDIFLVDFHRLTVMFSLLQSQRWDKPEEQELIVEFLTQIIYSEPCQLYLGFSNGEPVAAAVVTTTDDAFLISDVVVNQASDIENCTRFALSIANKLSLNSSSSCELYLEVTP</sequence>
<accession>A0A0M0I611</accession>
<comment type="caution">
    <text evidence="1">The sequence shown here is derived from an EMBL/GenBank/DDBJ whole genome shotgun (WGS) entry which is preliminary data.</text>
</comment>
<dbReference type="Proteomes" id="UP000037530">
    <property type="component" value="Unassembled WGS sequence"/>
</dbReference>
<dbReference type="STRING" id="171383.AKJ31_03075"/>
<proteinExistence type="predicted"/>
<dbReference type="EMBL" id="LHPI01000001">
    <property type="protein sequence ID" value="KOO09353.1"/>
    <property type="molecule type" value="Genomic_DNA"/>
</dbReference>
<dbReference type="RefSeq" id="WP_053407609.1">
    <property type="nucleotide sequence ID" value="NZ_DAIPHI010000015.1"/>
</dbReference>
<name>A0A0M0I611_9VIBR</name>
<organism evidence="1 2">
    <name type="scientific">Vibrio hepatarius</name>
    <dbReference type="NCBI Taxonomy" id="171383"/>
    <lineage>
        <taxon>Bacteria</taxon>
        <taxon>Pseudomonadati</taxon>
        <taxon>Pseudomonadota</taxon>
        <taxon>Gammaproteobacteria</taxon>
        <taxon>Vibrionales</taxon>
        <taxon>Vibrionaceae</taxon>
        <taxon>Vibrio</taxon>
        <taxon>Vibrio oreintalis group</taxon>
    </lineage>
</organism>
<reference evidence="2" key="1">
    <citation type="submission" date="2015-08" db="EMBL/GenBank/DDBJ databases">
        <title>Vibrio galatheae sp. nov., a novel member of the Vibrionaceae family isolated from the Solomon Islands.</title>
        <authorList>
            <person name="Giubergia S."/>
            <person name="Machado H."/>
            <person name="Mateiu R.V."/>
            <person name="Gram L."/>
        </authorList>
    </citation>
    <scope>NUCLEOTIDE SEQUENCE [LARGE SCALE GENOMIC DNA]</scope>
    <source>
        <strain evidence="2">DSM 19134</strain>
    </source>
</reference>
<keyword evidence="2" id="KW-1185">Reference proteome</keyword>
<protein>
    <submittedName>
        <fullName evidence="1">Flavodoxin</fullName>
    </submittedName>
</protein>
<dbReference type="AlphaFoldDB" id="A0A0M0I611"/>
<evidence type="ECO:0000313" key="2">
    <source>
        <dbReference type="Proteomes" id="UP000037530"/>
    </source>
</evidence>